<dbReference type="AlphaFoldDB" id="A0A1B1TFU7"/>
<proteinExistence type="predicted"/>
<dbReference type="EMBL" id="KP211925">
    <property type="protein sequence ID" value="ANV81159.1"/>
    <property type="molecule type" value="Genomic_DNA"/>
</dbReference>
<protein>
    <submittedName>
        <fullName evidence="1">Uncharacterized protein</fullName>
    </submittedName>
</protein>
<sequence length="289" mass="33967">MKDKAGEIHSKNINLNKLEIDFIPSFNIRKNKLNCNIQTSQDKTEFAFYLYLNDEKVRQKWYSEINKVEFEIDETPIEKLEIKYFIRDDESNIISRSIKYNKFEPEENTVKSKNQYNFFMSSDKKTIYKSMNSSNNELSELLEKPGKMERFSKILNGELFSSQINNHIVKGLDMEPNGSYRSNYIEGYRLDLIIVLMKKYSSLNLLSKLELGKIAQQCEILLEALQDAESSGELCGDWALHNLIYSIEDDKIYNVDLEGFMTYDPLPEWANLEKIASWIDKLKHIYSNY</sequence>
<evidence type="ECO:0000313" key="1">
    <source>
        <dbReference type="EMBL" id="ANV81159.1"/>
    </source>
</evidence>
<organism evidence="1">
    <name type="scientific">uncultured Poseidoniia archaeon</name>
    <dbReference type="NCBI Taxonomy" id="1697135"/>
    <lineage>
        <taxon>Archaea</taxon>
        <taxon>Methanobacteriati</taxon>
        <taxon>Thermoplasmatota</taxon>
        <taxon>Candidatus Poseidoniia</taxon>
        <taxon>environmental samples</taxon>
    </lineage>
</organism>
<name>A0A1B1TFU7_9ARCH</name>
<reference evidence="1" key="1">
    <citation type="submission" date="2014-11" db="EMBL/GenBank/DDBJ databases">
        <authorList>
            <person name="Zhu J."/>
            <person name="Qi W."/>
            <person name="Song R."/>
        </authorList>
    </citation>
    <scope>NUCLEOTIDE SEQUENCE</scope>
</reference>
<accession>A0A1B1TFU7</accession>
<reference evidence="1" key="2">
    <citation type="journal article" date="2015" name="ISME J.">
        <title>A new class of marine Euryarchaeota group II from the Mediterranean deep chlorophyll maximum.</title>
        <authorList>
            <person name="Martin-Cuadrado A.B."/>
            <person name="Garcia-Heredia I."/>
            <person name="Molto A.G."/>
            <person name="Lopez-Ubeda R."/>
            <person name="Kimes N."/>
            <person name="Lopez-Garcia P."/>
            <person name="Moreira D."/>
            <person name="Rodriguez-Valera F."/>
        </authorList>
    </citation>
    <scope>NUCLEOTIDE SEQUENCE</scope>
</reference>